<feature type="coiled-coil region" evidence="1">
    <location>
        <begin position="481"/>
        <end position="512"/>
    </location>
</feature>
<evidence type="ECO:0000313" key="3">
    <source>
        <dbReference type="EMBL" id="CAD9083035.1"/>
    </source>
</evidence>
<feature type="region of interest" description="Disordered" evidence="2">
    <location>
        <begin position="785"/>
        <end position="810"/>
    </location>
</feature>
<feature type="compositionally biased region" description="Polar residues" evidence="2">
    <location>
        <begin position="913"/>
        <end position="924"/>
    </location>
</feature>
<dbReference type="PANTHER" id="PTHR23159:SF31">
    <property type="entry name" value="CENTROSOME-ASSOCIATED PROTEIN CEP250 ISOFORM X1"/>
    <property type="match status" value="1"/>
</dbReference>
<feature type="region of interest" description="Disordered" evidence="2">
    <location>
        <begin position="1296"/>
        <end position="1530"/>
    </location>
</feature>
<evidence type="ECO:0000256" key="1">
    <source>
        <dbReference type="SAM" id="Coils"/>
    </source>
</evidence>
<feature type="compositionally biased region" description="Polar residues" evidence="2">
    <location>
        <begin position="1"/>
        <end position="17"/>
    </location>
</feature>
<sequence>MPPHSENNASQSQSQDYSGGIGLQHQQKDSPEVQHQHDDEEHENNQHENEHISATIESSGWNNQSSTPLTLSQFFPHLSIAPPLPLKLSPLTHLPKLLGLYSTLLQSYQTNATEESRIYQRRQYSEVISETLVDILRECLEFDALNDGNVTEESFLNERYLALMRNGGGSMRKGWLKLNAIAEDDDGVPHEGGPNSEEFSKLQFRSTGNASTSQLHSHRASNQSLFKKMHSRNNILLQQNSDSTSMTTSRVSTPMSPRPLDDLASLSSEWSSHITPSTHPPQTDEELALIRERSEQMARVRAFETAQRTYHHFMTIGKRHLGLILYGDPDNSELLREKVAKNLELILERFEFSIMEIFKKESLDASRNLSREHKLLMDTLTKELLAQRNIGDAMKERIKEILSEEQKNKLLIDTLKKKVEMKDSIITEMREQYVQDTEELREQLLQKEDQQRLGATPPGSSGYDPDDYNLFFLSRADRNIETMLERERAHFQETLKNLKKEYENDSERLIKEKYVALDALKRHLFLDTNFQVFDDIMVPVNVDPQAVDSRHNQSQRDYKHLKVITTQNMEKVRQKYEAMRSMMEQMQSELYKQFDEKEKLSAKVSELYKNLRLKSHASQQSQESSQQREELADLRIEVNKIQLEKEEMEEKIKELMYENQQSRLQVKDDMTQLKSALEKAELQAKEYQQTMQSFEDERVTFELEKQKLEAQKKKSKGTSSQGRLINIKRTSTDAGIQFGSHRVSLSVNHYTKEQQTNRVHVVAINSDDDDDTIMRNDSALNQSKFAQTPRTRQQQRLADNKIQMQQQQTSPRLLKSYVRRNAKQFASLFPKPKTKVSKPERPKSVNFIEKNTRIPQMDDATRQLVDDLIAIDQHNEISAQETNFFMTSIQKKTKKSIHKQFQNAHDAEDNPETTDGGNTLNKNVGATKPRPKTTLPGRRTHYTMDMEHEFHNPTTKVHLADYLKPGDDISEPEDTTNSRLINNSELKPGISIVELIDPKQKKKKKKKADPSRTATTITAPVMDDDFTTLAELDNNMRREHKKIEEFYEKKIELLKEQKRVLQQKLETSTLNADAQIRSEVRHELKEKHAAEISRLNIKLEKAQRQVSIYEQALNKVDVGSYMELTEAVKEAMEMEKKFERMGVREEKLQQETSLRSLYAAVTIPSTKTPANDEQDAFSYEPVSRAQEIRHDMEQFQKRLNAKWKRVITLSRSLSSSKKLSKLAIKQLDAEAQLGGERISDDIRKGLTPSFKPKKPRAPKKPAVDEANSSQTLSPREMVSSLGDLKRAKLATFEGQEAREMPMTPIHASENPALDVNNEHAQHVAASQRGNDKKTVKSTHSRSSKQAPKNSGVGKSHDNESMPQISLSQAPPASRSNTSHQSSTVFMPKTQLQVDTSPSVGNKSEGEDSFMKAWSRNESPNDDSYLEDEESKKMVVALSQKRPQSQSATLRRSRIPSRSNVRAKSTNPDPKPEFVLGPPSLKPKIRPRHTSSMRAASSKQLKQFSSVPTSHSAPLPNKRAHSSLGFRKPLPMNPSIVEAQKRVREPTASGGGGGPNPQHPVYTLQHSDLIHLAKAQQHSNVIDKIFIDQQKQHLFGVGKPNYKMSGDTTTS</sequence>
<feature type="coiled-coil region" evidence="1">
    <location>
        <begin position="617"/>
        <end position="711"/>
    </location>
</feature>
<feature type="compositionally biased region" description="Polar residues" evidence="2">
    <location>
        <begin position="1491"/>
        <end position="1511"/>
    </location>
</feature>
<dbReference type="PANTHER" id="PTHR23159">
    <property type="entry name" value="CENTROSOMAL PROTEIN 2"/>
    <property type="match status" value="1"/>
</dbReference>
<proteinExistence type="predicted"/>
<protein>
    <submittedName>
        <fullName evidence="3">Uncharacterized protein</fullName>
    </submittedName>
</protein>
<feature type="region of interest" description="Disordered" evidence="2">
    <location>
        <begin position="237"/>
        <end position="258"/>
    </location>
</feature>
<feature type="compositionally biased region" description="Polar residues" evidence="2">
    <location>
        <begin position="237"/>
        <end position="255"/>
    </location>
</feature>
<evidence type="ECO:0000256" key="2">
    <source>
        <dbReference type="SAM" id="MobiDB-lite"/>
    </source>
</evidence>
<organism evidence="3">
    <name type="scientific">Percolomonas cosmopolitus</name>
    <dbReference type="NCBI Taxonomy" id="63605"/>
    <lineage>
        <taxon>Eukaryota</taxon>
        <taxon>Discoba</taxon>
        <taxon>Heterolobosea</taxon>
        <taxon>Tetramitia</taxon>
        <taxon>Eutetramitia</taxon>
        <taxon>Percolomonadidae</taxon>
        <taxon>Percolomonas</taxon>
    </lineage>
</organism>
<keyword evidence="1" id="KW-0175">Coiled coil</keyword>
<feature type="compositionally biased region" description="Polar residues" evidence="2">
    <location>
        <begin position="1440"/>
        <end position="1467"/>
    </location>
</feature>
<name>A0A7S1PHU1_9EUKA</name>
<feature type="compositionally biased region" description="Acidic residues" evidence="2">
    <location>
        <begin position="1419"/>
        <end position="1428"/>
    </location>
</feature>
<feature type="region of interest" description="Disordered" evidence="2">
    <location>
        <begin position="186"/>
        <end position="221"/>
    </location>
</feature>
<feature type="compositionally biased region" description="Polar residues" evidence="2">
    <location>
        <begin position="203"/>
        <end position="221"/>
    </location>
</feature>
<dbReference type="EMBL" id="HBGD01007542">
    <property type="protein sequence ID" value="CAD9083035.1"/>
    <property type="molecule type" value="Transcribed_RNA"/>
</dbReference>
<feature type="compositionally biased region" description="Polar residues" evidence="2">
    <location>
        <begin position="1360"/>
        <end position="1401"/>
    </location>
</feature>
<feature type="region of interest" description="Disordered" evidence="2">
    <location>
        <begin position="1239"/>
        <end position="1280"/>
    </location>
</feature>
<feature type="region of interest" description="Disordered" evidence="2">
    <location>
        <begin position="903"/>
        <end position="933"/>
    </location>
</feature>
<feature type="coiled-coil region" evidence="1">
    <location>
        <begin position="1029"/>
        <end position="1151"/>
    </location>
</feature>
<accession>A0A7S1PHU1</accession>
<feature type="region of interest" description="Disordered" evidence="2">
    <location>
        <begin position="1"/>
        <end position="50"/>
    </location>
</feature>
<feature type="compositionally biased region" description="Basic and acidic residues" evidence="2">
    <location>
        <begin position="26"/>
        <end position="50"/>
    </location>
</feature>
<gene>
    <name evidence="3" type="ORF">PCOS0759_LOCUS6277</name>
</gene>
<reference evidence="3" key="1">
    <citation type="submission" date="2021-01" db="EMBL/GenBank/DDBJ databases">
        <authorList>
            <person name="Corre E."/>
            <person name="Pelletier E."/>
            <person name="Niang G."/>
            <person name="Scheremetjew M."/>
            <person name="Finn R."/>
            <person name="Kale V."/>
            <person name="Holt S."/>
            <person name="Cochrane G."/>
            <person name="Meng A."/>
            <person name="Brown T."/>
            <person name="Cohen L."/>
        </authorList>
    </citation>
    <scope>NUCLEOTIDE SEQUENCE</scope>
    <source>
        <strain evidence="3">WS</strain>
    </source>
</reference>